<feature type="compositionally biased region" description="Basic and acidic residues" evidence="1">
    <location>
        <begin position="171"/>
        <end position="183"/>
    </location>
</feature>
<dbReference type="Pfam" id="PF09534">
    <property type="entry name" value="Trp_oprn_chp"/>
    <property type="match status" value="1"/>
</dbReference>
<feature type="region of interest" description="Disordered" evidence="1">
    <location>
        <begin position="158"/>
        <end position="204"/>
    </location>
</feature>
<evidence type="ECO:0000256" key="2">
    <source>
        <dbReference type="SAM" id="Phobius"/>
    </source>
</evidence>
<protein>
    <recommendedName>
        <fullName evidence="5">TIGR02234 family membrane protein</fullName>
    </recommendedName>
</protein>
<evidence type="ECO:0000256" key="1">
    <source>
        <dbReference type="SAM" id="MobiDB-lite"/>
    </source>
</evidence>
<dbReference type="NCBIfam" id="TIGR02234">
    <property type="entry name" value="trp_oprn_chp"/>
    <property type="match status" value="1"/>
</dbReference>
<reference evidence="3 4" key="1">
    <citation type="submission" date="2014-07" db="EMBL/GenBank/DDBJ databases">
        <title>Complete genome sequence of Corynebacterium atypicum DSM 44849: identifiction of the mycolic acid biosynthesis genes.</title>
        <authorList>
            <person name="Tippelt A."/>
            <person name="Mollmann S."/>
            <person name="Albersmeier A."/>
            <person name="Jaenicke S."/>
            <person name="Ruckert C."/>
            <person name="Tauch A."/>
        </authorList>
    </citation>
    <scope>NUCLEOTIDE SEQUENCE [LARGE SCALE GENOMIC DNA]</scope>
    <source>
        <strain evidence="3 4">R2070</strain>
    </source>
</reference>
<keyword evidence="2" id="KW-0472">Membrane</keyword>
<dbReference type="Proteomes" id="UP000028504">
    <property type="component" value="Chromosome"/>
</dbReference>
<keyword evidence="4" id="KW-1185">Reference proteome</keyword>
<sequence length="204" mass="20642">MVVAAAAVALWVSSRMTWVTALGVDDKSGASDFSIAGGTWAAELTAVALALLAGAVGILALRRGGRRVVAVVCAVLAGAVALVPLNVLTAGADPERVRSLLTNTAGELPAASEKALAGWAELAAVDVHVAGPAVAIVAAAVALVAAVVAAVRPGSDPDRATRFAKGSQRRARIDRSLQEHPESGRVMWDALDADIDPTAPTDRS</sequence>
<keyword evidence="2" id="KW-0812">Transmembrane</keyword>
<dbReference type="InterPro" id="IPR019051">
    <property type="entry name" value="Trp_biosyn_TM_oprn/chp"/>
</dbReference>
<proteinExistence type="predicted"/>
<accession>A0ABM5QNI4</accession>
<feature type="transmembrane region" description="Helical" evidence="2">
    <location>
        <begin position="39"/>
        <end position="61"/>
    </location>
</feature>
<feature type="transmembrane region" description="Helical" evidence="2">
    <location>
        <begin position="129"/>
        <end position="151"/>
    </location>
</feature>
<keyword evidence="2" id="KW-1133">Transmembrane helix</keyword>
<evidence type="ECO:0000313" key="3">
    <source>
        <dbReference type="EMBL" id="AIG64391.1"/>
    </source>
</evidence>
<evidence type="ECO:0008006" key="5">
    <source>
        <dbReference type="Google" id="ProtNLM"/>
    </source>
</evidence>
<gene>
    <name evidence="3" type="ORF">CATYP_07070</name>
</gene>
<dbReference type="EMBL" id="CP008944">
    <property type="protein sequence ID" value="AIG64391.1"/>
    <property type="molecule type" value="Genomic_DNA"/>
</dbReference>
<name>A0ABM5QNI4_9CORY</name>
<feature type="transmembrane region" description="Helical" evidence="2">
    <location>
        <begin position="68"/>
        <end position="92"/>
    </location>
</feature>
<evidence type="ECO:0000313" key="4">
    <source>
        <dbReference type="Proteomes" id="UP000028504"/>
    </source>
</evidence>
<organism evidence="3 4">
    <name type="scientific">Corynebacterium atypicum</name>
    <dbReference type="NCBI Taxonomy" id="191610"/>
    <lineage>
        <taxon>Bacteria</taxon>
        <taxon>Bacillati</taxon>
        <taxon>Actinomycetota</taxon>
        <taxon>Actinomycetes</taxon>
        <taxon>Mycobacteriales</taxon>
        <taxon>Corynebacteriaceae</taxon>
        <taxon>Corynebacterium</taxon>
    </lineage>
</organism>
<dbReference type="InterPro" id="IPR011746">
    <property type="entry name" value="Trp_synth-assoc_CHP"/>
</dbReference>